<proteinExistence type="predicted"/>
<feature type="compositionally biased region" description="Basic and acidic residues" evidence="4">
    <location>
        <begin position="649"/>
        <end position="665"/>
    </location>
</feature>
<feature type="region of interest" description="Disordered" evidence="4">
    <location>
        <begin position="640"/>
        <end position="670"/>
    </location>
</feature>
<dbReference type="EMBL" id="KI913976">
    <property type="protein sequence ID" value="ETV96658.1"/>
    <property type="molecule type" value="Genomic_DNA"/>
</dbReference>
<dbReference type="InterPro" id="IPR015943">
    <property type="entry name" value="WD40/YVTN_repeat-like_dom_sf"/>
</dbReference>
<dbReference type="PROSITE" id="PS00678">
    <property type="entry name" value="WD_REPEATS_1"/>
    <property type="match status" value="2"/>
</dbReference>
<evidence type="ECO:0000256" key="3">
    <source>
        <dbReference type="PROSITE-ProRule" id="PRU00221"/>
    </source>
</evidence>
<dbReference type="CDD" id="cd00200">
    <property type="entry name" value="WD40"/>
    <property type="match status" value="1"/>
</dbReference>
<feature type="repeat" description="WD" evidence="3">
    <location>
        <begin position="694"/>
        <end position="736"/>
    </location>
</feature>
<dbReference type="STRING" id="157072.A0A024TRK3"/>
<accession>A0A024TRK3</accession>
<dbReference type="Gene3D" id="2.130.10.10">
    <property type="entry name" value="YVTN repeat-like/Quinoprotein amine dehydrogenase"/>
    <property type="match status" value="5"/>
</dbReference>
<dbReference type="SMART" id="SM00320">
    <property type="entry name" value="WD40"/>
    <property type="match status" value="12"/>
</dbReference>
<dbReference type="PROSITE" id="PS50082">
    <property type="entry name" value="WD_REPEATS_2"/>
    <property type="match status" value="4"/>
</dbReference>
<dbReference type="VEuPathDB" id="FungiDB:H310_10340"/>
<evidence type="ECO:0000313" key="6">
    <source>
        <dbReference type="EMBL" id="ETV96658.1"/>
    </source>
</evidence>
<protein>
    <recommendedName>
        <fullName evidence="5">Gem-associated protein 5 TPR domain-containing protein</fullName>
    </recommendedName>
</protein>
<evidence type="ECO:0000256" key="1">
    <source>
        <dbReference type="ARBA" id="ARBA00022574"/>
    </source>
</evidence>
<dbReference type="eggNOG" id="KOG0273">
    <property type="taxonomic scope" value="Eukaryota"/>
</dbReference>
<dbReference type="InterPro" id="IPR001680">
    <property type="entry name" value="WD40_rpt"/>
</dbReference>
<dbReference type="InterPro" id="IPR020472">
    <property type="entry name" value="WD40_PAC1"/>
</dbReference>
<evidence type="ECO:0000256" key="2">
    <source>
        <dbReference type="ARBA" id="ARBA00022737"/>
    </source>
</evidence>
<keyword evidence="1 3" id="KW-0853">WD repeat</keyword>
<reference evidence="6" key="1">
    <citation type="submission" date="2013-12" db="EMBL/GenBank/DDBJ databases">
        <title>The Genome Sequence of Aphanomyces invadans NJM9701.</title>
        <authorList>
            <consortium name="The Broad Institute Genomics Platform"/>
            <person name="Russ C."/>
            <person name="Tyler B."/>
            <person name="van West P."/>
            <person name="Dieguez-Uribeondo J."/>
            <person name="Young S.K."/>
            <person name="Zeng Q."/>
            <person name="Gargeya S."/>
            <person name="Fitzgerald M."/>
            <person name="Abouelleil A."/>
            <person name="Alvarado L."/>
            <person name="Chapman S.B."/>
            <person name="Gainer-Dewar J."/>
            <person name="Goldberg J."/>
            <person name="Griggs A."/>
            <person name="Gujja S."/>
            <person name="Hansen M."/>
            <person name="Howarth C."/>
            <person name="Imamovic A."/>
            <person name="Ireland A."/>
            <person name="Larimer J."/>
            <person name="McCowan C."/>
            <person name="Murphy C."/>
            <person name="Pearson M."/>
            <person name="Poon T.W."/>
            <person name="Priest M."/>
            <person name="Roberts A."/>
            <person name="Saif S."/>
            <person name="Shea T."/>
            <person name="Sykes S."/>
            <person name="Wortman J."/>
            <person name="Nusbaum C."/>
            <person name="Birren B."/>
        </authorList>
    </citation>
    <scope>NUCLEOTIDE SEQUENCE [LARGE SCALE GENOMIC DNA]</scope>
    <source>
        <strain evidence="6">NJM9701</strain>
    </source>
</reference>
<name>A0A024TRK3_9STRA</name>
<evidence type="ECO:0000259" key="5">
    <source>
        <dbReference type="Pfam" id="PF23774"/>
    </source>
</evidence>
<feature type="repeat" description="WD" evidence="3">
    <location>
        <begin position="354"/>
        <end position="396"/>
    </location>
</feature>
<dbReference type="InterPro" id="IPR019775">
    <property type="entry name" value="WD40_repeat_CS"/>
</dbReference>
<dbReference type="RefSeq" id="XP_008874921.1">
    <property type="nucleotide sequence ID" value="XM_008876699.1"/>
</dbReference>
<feature type="repeat" description="WD" evidence="3">
    <location>
        <begin position="666"/>
        <end position="693"/>
    </location>
</feature>
<dbReference type="PROSITE" id="PS50294">
    <property type="entry name" value="WD_REPEATS_REGION"/>
    <property type="match status" value="2"/>
</dbReference>
<gene>
    <name evidence="6" type="ORF">H310_10340</name>
</gene>
<dbReference type="Pfam" id="PF00400">
    <property type="entry name" value="WD40"/>
    <property type="match status" value="6"/>
</dbReference>
<dbReference type="Pfam" id="PF23774">
    <property type="entry name" value="TPR_GEMI5"/>
    <property type="match status" value="1"/>
</dbReference>
<keyword evidence="2" id="KW-0677">Repeat</keyword>
<sequence>MTASSHAAARIKFRQHRLLPSGCMQRKGFNVHVVGGDVHGKYFAFCSTLAVYVYDIKTLQLYRLLSTADNLAGLAWCMSQQYGHWLASVSLSRKVVVYDIETEQIVYDVLLPHPPVSFQWHPLSLQLIVATADPLGKTSSASTLLCWTIDHPNRSTALNTLRPHSTVLAGGSAVTVIRFNTAGTLAIGLENGCIVIYNEKDPTLRVLDKKKIKKQTAPASPSASNAIIDLQWDGLSTIYLLVATRDGHCALWEVTDVTGAPLHSFDKQGSGTSAISWLPWGSGLFVTANARTGNLKLWNVSQSTPLEHLRVRPSGVGIHGMALLPVTQHLVCASTDGSIALYHVPRRQLAWQSQAGHQETIFDLRFQPMSAHVLATCGHDGAVRVWNTSTMECTHHLQPQDVGGIAYTLAWSPSDPNRIASGTSLGTVYVWDVATLAPTLRCTHHTDAIFCVSWRESSKHNHRSPRRAKPSMLASSSKDKSIVIFHDIASSSSRSLDTDGREQPHVVRRYLLPCPATGCAWRPGNTGLLAVGGNDHLVRLFDVDNRAVDAPIRILAAHDARVFQTVWYPHQTTHGWLATSSDDCTVRVWTIPQSSPSTHDPDAKQTTSDQDVASAAVVPYITLKGHSNFVRALVWSTAAPNASPPTTSLRDDGAERETSNAETRRPTTPLLLSGSWDSTIRIWDVEKRECRLVVSDHLADVYGIATHPNAPNVFVSCSRDTTVRFWGLSTPATQQHVLKTMLQMASATTPAEVAELASIVAKHSSARGVTNLMSLLNEKTRAPTVTSARSSSPNGTPLQFALASTATMVVPAEDQLLDVAMEHARRLECGHGRRSKPTKLNQGDALRQAATQYLKAGAVHKYCQLLVEVDDWEAALAMAPAVSLAYWRELASKYADVLQAKEDEAAFAYYLATQQLPKAVQVLQSRGQFNDACVVAKAHTTLSCAPAAHEESVLPPSTLPRSSDACPNEILMDLDASEGTHQDKCSTATPPTSCHRSASKKENDMTIAARDVSTRRLLDTTYTWLADLYTSRGDPVLAACCHLAVAHVGDAIDRLVRGDELELAWVVCRWHGLAPSDAIVAAVVGRCEALGNGALALAFAKALSCPQREMALSFARLNRPPELRQLAHVADLPELERSLALHLANNHVVDAIETCLVLDRTAQAVDLATTHLRAHVNNSSLALVGASESSQVLMDITHVLRSADLSPLEPRPRAVALAYMALAGAMRAIDARFPLVLVSYLLQVVHTQVNSYNVPFPISTTKLLLLEAEYASRIDVTKASLLLAQIATTVASVDKPGSDNDAQLHDYVATLQRQVHSQPRDLWVDPAYTHGAVVVSGSKLPSAGQSRHPIISILTGDVIHGPFVRLEDDVSALTLEEAIMWHRVNPFSPLSTGDKLRFD</sequence>
<dbReference type="OrthoDB" id="2161379at2759"/>
<dbReference type="PANTHER" id="PTHR44464">
    <property type="entry name" value="WD REPEAT-CONTAINING PROTEIN 17"/>
    <property type="match status" value="1"/>
</dbReference>
<organism evidence="6">
    <name type="scientific">Aphanomyces invadans</name>
    <dbReference type="NCBI Taxonomy" id="157072"/>
    <lineage>
        <taxon>Eukaryota</taxon>
        <taxon>Sar</taxon>
        <taxon>Stramenopiles</taxon>
        <taxon>Oomycota</taxon>
        <taxon>Saprolegniomycetes</taxon>
        <taxon>Saprolegniales</taxon>
        <taxon>Verrucalvaceae</taxon>
        <taxon>Aphanomyces</taxon>
    </lineage>
</organism>
<dbReference type="SUPFAM" id="SSF50978">
    <property type="entry name" value="WD40 repeat-like"/>
    <property type="match status" value="2"/>
</dbReference>
<feature type="repeat" description="WD" evidence="3">
    <location>
        <begin position="555"/>
        <end position="599"/>
    </location>
</feature>
<dbReference type="InterPro" id="IPR036322">
    <property type="entry name" value="WD40_repeat_dom_sf"/>
</dbReference>
<dbReference type="PANTHER" id="PTHR44464:SF1">
    <property type="entry name" value="WD REPEAT-CONTAINING PROTEIN 17"/>
    <property type="match status" value="1"/>
</dbReference>
<dbReference type="GeneID" id="20087390"/>
<feature type="compositionally biased region" description="Polar residues" evidence="4">
    <location>
        <begin position="985"/>
        <end position="996"/>
    </location>
</feature>
<feature type="region of interest" description="Disordered" evidence="4">
    <location>
        <begin position="981"/>
        <end position="1000"/>
    </location>
</feature>
<evidence type="ECO:0000256" key="4">
    <source>
        <dbReference type="SAM" id="MobiDB-lite"/>
    </source>
</evidence>
<feature type="domain" description="Gem-associated protein 5 TPR" evidence="5">
    <location>
        <begin position="876"/>
        <end position="940"/>
    </location>
</feature>
<dbReference type="InterPro" id="IPR056421">
    <property type="entry name" value="TPR_GEMI5"/>
</dbReference>
<dbReference type="PRINTS" id="PR00320">
    <property type="entry name" value="GPROTEINBRPT"/>
</dbReference>